<dbReference type="RefSeq" id="WP_090879371.1">
    <property type="nucleotide sequence ID" value="NZ_FMXQ01000010.1"/>
</dbReference>
<dbReference type="STRING" id="665467.SAMN02982931_04058"/>
<feature type="transmembrane region" description="Helical" evidence="1">
    <location>
        <begin position="44"/>
        <end position="65"/>
    </location>
</feature>
<reference evidence="2 3" key="1">
    <citation type="submission" date="2016-10" db="EMBL/GenBank/DDBJ databases">
        <authorList>
            <person name="de Groot N.N."/>
        </authorList>
    </citation>
    <scope>NUCLEOTIDE SEQUENCE [LARGE SCALE GENOMIC DNA]</scope>
    <source>
        <strain evidence="2 3">ATCC 35022</strain>
    </source>
</reference>
<gene>
    <name evidence="2" type="ORF">SAMN02982931_04058</name>
</gene>
<evidence type="ECO:0000313" key="2">
    <source>
        <dbReference type="EMBL" id="SDB51983.1"/>
    </source>
</evidence>
<sequence length="248" mass="27634">MEYLKAYLSAVGGRLFLLPSVISGIVGLLGILKGLGVGFLPEITAPWLILLAFSIVAAWSIAGLLNKVVTLQRQVASSLKIDFEDREPWVSQIENSNIPTPADPHNKGPSRWYRVRIFNLRPDKSAKNCRVRLAKIEYSQDGTDFAESAASLPQKLRWSNSQDFYESIDVAALEPRFVDVISVDPTHNRLFLKTPPDEAWLVDNGLTDRVGIYRLTIVAVADEGVGATCTLRVKWSGHWDETKVELEE</sequence>
<dbReference type="AlphaFoldDB" id="A0A1G6E3J3"/>
<name>A0A1G6E3J3_9HYPH</name>
<proteinExistence type="predicted"/>
<protein>
    <submittedName>
        <fullName evidence="2">Uncharacterized protein</fullName>
    </submittedName>
</protein>
<keyword evidence="1" id="KW-0472">Membrane</keyword>
<evidence type="ECO:0000313" key="3">
    <source>
        <dbReference type="Proteomes" id="UP000199071"/>
    </source>
</evidence>
<feature type="transmembrane region" description="Helical" evidence="1">
    <location>
        <begin position="12"/>
        <end position="32"/>
    </location>
</feature>
<keyword evidence="1" id="KW-0812">Transmembrane</keyword>
<evidence type="ECO:0000256" key="1">
    <source>
        <dbReference type="SAM" id="Phobius"/>
    </source>
</evidence>
<keyword evidence="3" id="KW-1185">Reference proteome</keyword>
<accession>A0A1G6E3J3</accession>
<keyword evidence="1" id="KW-1133">Transmembrane helix</keyword>
<dbReference type="Proteomes" id="UP000199071">
    <property type="component" value="Unassembled WGS sequence"/>
</dbReference>
<organism evidence="2 3">
    <name type="scientific">Bauldia litoralis</name>
    <dbReference type="NCBI Taxonomy" id="665467"/>
    <lineage>
        <taxon>Bacteria</taxon>
        <taxon>Pseudomonadati</taxon>
        <taxon>Pseudomonadota</taxon>
        <taxon>Alphaproteobacteria</taxon>
        <taxon>Hyphomicrobiales</taxon>
        <taxon>Kaistiaceae</taxon>
        <taxon>Bauldia</taxon>
    </lineage>
</organism>
<dbReference type="EMBL" id="FMXQ01000010">
    <property type="protein sequence ID" value="SDB51983.1"/>
    <property type="molecule type" value="Genomic_DNA"/>
</dbReference>